<accession>A0A2P2E5V5</accession>
<dbReference type="RefSeq" id="WP_108983330.1">
    <property type="nucleotide sequence ID" value="NZ_BFBR01000001.1"/>
</dbReference>
<dbReference type="AlphaFoldDB" id="A0A2P2E5V5"/>
<evidence type="ECO:0000313" key="1">
    <source>
        <dbReference type="EMBL" id="GBF56438.1"/>
    </source>
</evidence>
<gene>
    <name evidence="1" type="ORF">PbB2_00094</name>
</gene>
<evidence type="ECO:0000313" key="2">
    <source>
        <dbReference type="Proteomes" id="UP000245086"/>
    </source>
</evidence>
<reference evidence="1 2" key="1">
    <citation type="journal article" date="2018" name="Genome Announc.">
        <title>Draft Genome Sequence of "Candidatus Phycosocius bacilliformis," an Alphaproteobacterial Ectosymbiont of the Hydrocarbon-Producing Green Alga Botryococcus braunii.</title>
        <authorList>
            <person name="Tanabe Y."/>
            <person name="Yamaguchi H."/>
            <person name="Watanabe M.M."/>
        </authorList>
    </citation>
    <scope>NUCLEOTIDE SEQUENCE [LARGE SCALE GENOMIC DNA]</scope>
    <source>
        <strain evidence="1 2">BOTRYCO-2</strain>
    </source>
</reference>
<dbReference type="EMBL" id="BFBR01000001">
    <property type="protein sequence ID" value="GBF56438.1"/>
    <property type="molecule type" value="Genomic_DNA"/>
</dbReference>
<comment type="caution">
    <text evidence="1">The sequence shown here is derived from an EMBL/GenBank/DDBJ whole genome shotgun (WGS) entry which is preliminary data.</text>
</comment>
<organism evidence="1 2">
    <name type="scientific">Candidatus Phycosocius bacilliformis</name>
    <dbReference type="NCBI Taxonomy" id="1445552"/>
    <lineage>
        <taxon>Bacteria</taxon>
        <taxon>Pseudomonadati</taxon>
        <taxon>Pseudomonadota</taxon>
        <taxon>Alphaproteobacteria</taxon>
        <taxon>Caulobacterales</taxon>
        <taxon>Caulobacterales incertae sedis</taxon>
        <taxon>Candidatus Phycosocius</taxon>
    </lineage>
</organism>
<sequence>MTRKRQNDPSNVPADAEAIAAIAASVEEAKQLYALDDHRTVLIPITTDPDTGAIIEQKIATLPADKLPKGAVELGVPAPIQDDGSMVLVSSTGGIAYVPAADLADYPGFARAVAEIHF</sequence>
<keyword evidence="2" id="KW-1185">Reference proteome</keyword>
<dbReference type="Proteomes" id="UP000245086">
    <property type="component" value="Unassembled WGS sequence"/>
</dbReference>
<protein>
    <submittedName>
        <fullName evidence="1">Uncharacterized protein</fullName>
    </submittedName>
</protein>
<name>A0A2P2E5V5_9PROT</name>
<proteinExistence type="predicted"/>